<dbReference type="Proteomes" id="UP000694701">
    <property type="component" value="Unplaced"/>
</dbReference>
<dbReference type="Ensembl" id="ENSCCRT00020123108.1">
    <property type="protein sequence ID" value="ENSCCRP00020112804.1"/>
    <property type="gene ID" value="ENSCCRG00020051122.1"/>
</dbReference>
<accession>A0A8C2KQL9</accession>
<reference evidence="1" key="1">
    <citation type="submission" date="2025-08" db="UniProtKB">
        <authorList>
            <consortium name="Ensembl"/>
        </authorList>
    </citation>
    <scope>IDENTIFICATION</scope>
</reference>
<dbReference type="PANTHER" id="PTHR31504">
    <property type="entry name" value="ZW10 INTERACTOR ZWINT"/>
    <property type="match status" value="1"/>
</dbReference>
<proteinExistence type="predicted"/>
<dbReference type="AlphaFoldDB" id="A0A8C2KQL9"/>
<dbReference type="InterPro" id="IPR029092">
    <property type="entry name" value="Zwint-1"/>
</dbReference>
<dbReference type="GO" id="GO:0000776">
    <property type="term" value="C:kinetochore"/>
    <property type="evidence" value="ECO:0007669"/>
    <property type="project" value="InterPro"/>
</dbReference>
<name>A0A8C2KQL9_CYPCA</name>
<dbReference type="PANTHER" id="PTHR31504:SF1">
    <property type="entry name" value="ZW10 INTERACTOR"/>
    <property type="match status" value="1"/>
</dbReference>
<protein>
    <submittedName>
        <fullName evidence="1">Si:dkey-225f5.4</fullName>
    </submittedName>
</protein>
<organism evidence="1 2">
    <name type="scientific">Cyprinus carpio</name>
    <name type="common">Common carp</name>
    <dbReference type="NCBI Taxonomy" id="7962"/>
    <lineage>
        <taxon>Eukaryota</taxon>
        <taxon>Metazoa</taxon>
        <taxon>Chordata</taxon>
        <taxon>Craniata</taxon>
        <taxon>Vertebrata</taxon>
        <taxon>Euteleostomi</taxon>
        <taxon>Actinopterygii</taxon>
        <taxon>Neopterygii</taxon>
        <taxon>Teleostei</taxon>
        <taxon>Ostariophysi</taxon>
        <taxon>Cypriniformes</taxon>
        <taxon>Cyprinidae</taxon>
        <taxon>Cyprininae</taxon>
        <taxon>Cyprinus</taxon>
    </lineage>
</organism>
<evidence type="ECO:0000313" key="2">
    <source>
        <dbReference type="Proteomes" id="UP000694701"/>
    </source>
</evidence>
<evidence type="ECO:0000313" key="1">
    <source>
        <dbReference type="Ensembl" id="ENSCCRP00020112804.1"/>
    </source>
</evidence>
<sequence length="420" mass="48012">MATERTEALLERTDPSFLKSCNTTEVQETGEGEIMAPYLMDCRRKQKHVFRQLCVVDDMIQLLAGLESVDQLLNEPCPRNPGNEARSAWKALKAEYLERVQEVEGLISTLRVRTEELQGKRKTLETLLSTLQIKKEECKEKERITAKRNQRAEKQISFQLEDSLQAAQSAMNVCDLRLSKLKDEVEKQHARISDWTILRDGLQTLVTVTHRNMQYRLLSVSSSELCLELLPRAAEKSLEPLRVSITMTTSDEFHLQVFQGTAGLVEEAVDGRFRQVSAALVEVMERYISQGEMLSEIQALHSRFAIDWCPAEKLLIFLKTATTVCHLRVEEGYPSHGRATLLSVRKDGNLLDITDLQVRKSEKLLLQFTNSYCFFTSHVAKHRNLPIILVFADFCTKFVPFSNFINIIPDSYKLYSLCSC</sequence>
<dbReference type="Pfam" id="PF15556">
    <property type="entry name" value="Zwint"/>
    <property type="match status" value="1"/>
</dbReference>